<accession>A0ABT3BAW1</accession>
<proteinExistence type="predicted"/>
<protein>
    <submittedName>
        <fullName evidence="1">Uncharacterized protein</fullName>
    </submittedName>
</protein>
<name>A0ABT3BAW1_9RHOB</name>
<keyword evidence="2" id="KW-1185">Reference proteome</keyword>
<comment type="caution">
    <text evidence="1">The sequence shown here is derived from an EMBL/GenBank/DDBJ whole genome shotgun (WGS) entry which is preliminary data.</text>
</comment>
<dbReference type="EMBL" id="JALIEB010000002">
    <property type="protein sequence ID" value="MCV3270718.1"/>
    <property type="molecule type" value="Genomic_DNA"/>
</dbReference>
<dbReference type="RefSeq" id="WP_263843039.1">
    <property type="nucleotide sequence ID" value="NZ_JALIEB010000002.1"/>
</dbReference>
<organism evidence="1 2">
    <name type="scientific">Roseobacter sinensis</name>
    <dbReference type="NCBI Taxonomy" id="2931391"/>
    <lineage>
        <taxon>Bacteria</taxon>
        <taxon>Pseudomonadati</taxon>
        <taxon>Pseudomonadota</taxon>
        <taxon>Alphaproteobacteria</taxon>
        <taxon>Rhodobacterales</taxon>
        <taxon>Roseobacteraceae</taxon>
        <taxon>Roseobacter</taxon>
    </lineage>
</organism>
<gene>
    <name evidence="1" type="ORF">MUB52_04690</name>
</gene>
<dbReference type="Proteomes" id="UP001208690">
    <property type="component" value="Unassembled WGS sequence"/>
</dbReference>
<evidence type="ECO:0000313" key="1">
    <source>
        <dbReference type="EMBL" id="MCV3270718.1"/>
    </source>
</evidence>
<sequence>MALCPGLCGAAELDRAIVYLKEADGTRIETATLAGPAESYLVVLNDAVFSDHFLSMWPFRCIESAEKTWCHVPYPYDVQGGISEDLTDLEYDFLFVWNGKANYGIDMWNGVFSRLEAGGAGLVGRMQEMNMNLLAVPPTAGELRPIREVDLAEADPDSHWLPRMVIR</sequence>
<reference evidence="1 2" key="1">
    <citation type="submission" date="2022-04" db="EMBL/GenBank/DDBJ databases">
        <title>Roseobacter sp. WL0113 is a bacterium isolated from neritic sediment.</title>
        <authorList>
            <person name="Wang L."/>
            <person name="He W."/>
            <person name="Zhang D.-F."/>
        </authorList>
    </citation>
    <scope>NUCLEOTIDE SEQUENCE [LARGE SCALE GENOMIC DNA]</scope>
    <source>
        <strain evidence="1 2">WL0113</strain>
    </source>
</reference>
<evidence type="ECO:0000313" key="2">
    <source>
        <dbReference type="Proteomes" id="UP001208690"/>
    </source>
</evidence>